<gene>
    <name evidence="8" type="ORF">SAMN04489727_6456</name>
</gene>
<keyword evidence="9" id="KW-1185">Reference proteome</keyword>
<dbReference type="Gene3D" id="3.30.2290.10">
    <property type="entry name" value="PmbA/TldD superfamily"/>
    <property type="match status" value="1"/>
</dbReference>
<dbReference type="GO" id="GO:0005829">
    <property type="term" value="C:cytosol"/>
    <property type="evidence" value="ECO:0007669"/>
    <property type="project" value="TreeGrafter"/>
</dbReference>
<dbReference type="InterPro" id="IPR035068">
    <property type="entry name" value="TldD/PmbA_N"/>
</dbReference>
<dbReference type="STRING" id="208445.SAMN04489727_6456"/>
<name>A0A1H4XZC6_9PSEU</name>
<dbReference type="EMBL" id="FNSO01000004">
    <property type="protein sequence ID" value="SED11009.1"/>
    <property type="molecule type" value="Genomic_DNA"/>
</dbReference>
<keyword evidence="3" id="KW-0378">Hydrolase</keyword>
<evidence type="ECO:0000259" key="5">
    <source>
        <dbReference type="Pfam" id="PF01523"/>
    </source>
</evidence>
<accession>A0A1H4XZC6</accession>
<sequence length="459" mass="47684">MLLTGGEPGVFRHAGLASGDYAEVRTERTRILDMVWRGGDVESVTLSRDEGRCARVVGAAGSSFVSSTEDSATELVRLAKANAAQIAVPAGAFAPARPGVSSDDVPGADVVESVPVEEKAALLGGYYDAALNAHANVAGALLYYREAVSDIDLVTSEGLALTWRRRDLTLQLTVYASAAGDRTAGSVSVGSGGDFSVLRKLDERIQAAAETAVGLARAPVVESGGYDVVCDGPLAGVWAHETIGHLCEADHHLGDAELQRALRPGRELGSPLLTITDGPGLPGARGYVPVDDEGTAGRPIHLLRDGVVAAARLHDRATAGAFRDEPTGNARSLGYRHPPLPRVRTIAIAAGDSSDADLVGGIGRGLLARGVLGGQTDRAGFTFLPAECREIRDGQVGRLVRGVVLSGGVLDAFRAVDGVGRDQWRGDTSAGCGKQGQYPLAVSSWAPSIRLRGIHVRTG</sequence>
<dbReference type="InterPro" id="IPR051463">
    <property type="entry name" value="Peptidase_U62_metallo"/>
</dbReference>
<evidence type="ECO:0000256" key="4">
    <source>
        <dbReference type="ARBA" id="ARBA00023049"/>
    </source>
</evidence>
<feature type="domain" description="Metalloprotease TldD/E central" evidence="7">
    <location>
        <begin position="112"/>
        <end position="216"/>
    </location>
</feature>
<dbReference type="AlphaFoldDB" id="A0A1H4XZC6"/>
<dbReference type="InterPro" id="IPR045570">
    <property type="entry name" value="Metalloprtase-TldD/E_cen_dom"/>
</dbReference>
<dbReference type="Proteomes" id="UP000199622">
    <property type="component" value="Unassembled WGS sequence"/>
</dbReference>
<dbReference type="Pfam" id="PF01523">
    <property type="entry name" value="PmbA_TldD_1st"/>
    <property type="match status" value="1"/>
</dbReference>
<dbReference type="Pfam" id="PF19289">
    <property type="entry name" value="PmbA_TldD_3rd"/>
    <property type="match status" value="1"/>
</dbReference>
<dbReference type="Pfam" id="PF19290">
    <property type="entry name" value="PmbA_TldD_2nd"/>
    <property type="match status" value="1"/>
</dbReference>
<dbReference type="PANTHER" id="PTHR30624:SF0">
    <property type="entry name" value="METALLOPROTEASE SLR0863"/>
    <property type="match status" value="1"/>
</dbReference>
<keyword evidence="4" id="KW-0482">Metalloprotease</keyword>
<feature type="domain" description="Metalloprotease TldD/E N-terminal" evidence="5">
    <location>
        <begin position="22"/>
        <end position="83"/>
    </location>
</feature>
<dbReference type="InterPro" id="IPR036059">
    <property type="entry name" value="TldD/PmbA_sf"/>
</dbReference>
<dbReference type="SUPFAM" id="SSF111283">
    <property type="entry name" value="Putative modulator of DNA gyrase, PmbA/TldD"/>
    <property type="match status" value="1"/>
</dbReference>
<evidence type="ECO:0000256" key="3">
    <source>
        <dbReference type="ARBA" id="ARBA00022801"/>
    </source>
</evidence>
<dbReference type="RefSeq" id="WP_091314401.1">
    <property type="nucleotide sequence ID" value="NZ_FNSO01000004.1"/>
</dbReference>
<evidence type="ECO:0000256" key="2">
    <source>
        <dbReference type="ARBA" id="ARBA00022670"/>
    </source>
</evidence>
<evidence type="ECO:0000313" key="9">
    <source>
        <dbReference type="Proteomes" id="UP000199622"/>
    </source>
</evidence>
<dbReference type="InterPro" id="IPR045569">
    <property type="entry name" value="Metalloprtase-TldD/E_C"/>
</dbReference>
<evidence type="ECO:0000259" key="6">
    <source>
        <dbReference type="Pfam" id="PF19289"/>
    </source>
</evidence>
<organism evidence="8 9">
    <name type="scientific">Amycolatopsis tolypomycina</name>
    <dbReference type="NCBI Taxonomy" id="208445"/>
    <lineage>
        <taxon>Bacteria</taxon>
        <taxon>Bacillati</taxon>
        <taxon>Actinomycetota</taxon>
        <taxon>Actinomycetes</taxon>
        <taxon>Pseudonocardiales</taxon>
        <taxon>Pseudonocardiaceae</taxon>
        <taxon>Amycolatopsis</taxon>
    </lineage>
</organism>
<proteinExistence type="inferred from homology"/>
<reference evidence="9" key="1">
    <citation type="submission" date="2016-10" db="EMBL/GenBank/DDBJ databases">
        <authorList>
            <person name="Varghese N."/>
            <person name="Submissions S."/>
        </authorList>
    </citation>
    <scope>NUCLEOTIDE SEQUENCE [LARGE SCALE GENOMIC DNA]</scope>
    <source>
        <strain evidence="9">DSM 44544</strain>
    </source>
</reference>
<evidence type="ECO:0000256" key="1">
    <source>
        <dbReference type="ARBA" id="ARBA00005836"/>
    </source>
</evidence>
<dbReference type="GO" id="GO:0006508">
    <property type="term" value="P:proteolysis"/>
    <property type="evidence" value="ECO:0007669"/>
    <property type="project" value="UniProtKB-KW"/>
</dbReference>
<dbReference type="InterPro" id="IPR002510">
    <property type="entry name" value="Metalloprtase-TldD/E_N"/>
</dbReference>
<keyword evidence="2" id="KW-0645">Protease</keyword>
<dbReference type="PANTHER" id="PTHR30624">
    <property type="entry name" value="UNCHARACTERIZED PROTEIN TLDD AND PMBA"/>
    <property type="match status" value="1"/>
</dbReference>
<evidence type="ECO:0000313" key="8">
    <source>
        <dbReference type="EMBL" id="SED11009.1"/>
    </source>
</evidence>
<dbReference type="OrthoDB" id="9803213at2"/>
<dbReference type="GO" id="GO:0008237">
    <property type="term" value="F:metallopeptidase activity"/>
    <property type="evidence" value="ECO:0007669"/>
    <property type="project" value="UniProtKB-KW"/>
</dbReference>
<comment type="similarity">
    <text evidence="1">Belongs to the peptidase U62 family.</text>
</comment>
<evidence type="ECO:0000259" key="7">
    <source>
        <dbReference type="Pfam" id="PF19290"/>
    </source>
</evidence>
<protein>
    <submittedName>
        <fullName evidence="8">TldD protein</fullName>
    </submittedName>
</protein>
<feature type="domain" description="Metalloprotease TldD/E C-terminal" evidence="6">
    <location>
        <begin position="223"/>
        <end position="456"/>
    </location>
</feature>